<dbReference type="InterPro" id="IPR001205">
    <property type="entry name" value="RNA-dir_pol_C"/>
</dbReference>
<feature type="region of interest" description="Disordered" evidence="17">
    <location>
        <begin position="1329"/>
        <end position="1358"/>
    </location>
</feature>
<dbReference type="RefSeq" id="YP_010800936.1">
    <property type="nucleotide sequence ID" value="NC_076923.1"/>
</dbReference>
<evidence type="ECO:0000313" key="22">
    <source>
        <dbReference type="EMBL" id="QTJ95918.1"/>
    </source>
</evidence>
<dbReference type="PROSITE" id="PS51874">
    <property type="entry name" value="PCV_3C_PRO"/>
    <property type="match status" value="1"/>
</dbReference>
<feature type="region of interest" description="Disordered" evidence="17">
    <location>
        <begin position="638"/>
        <end position="661"/>
    </location>
</feature>
<evidence type="ECO:0000259" key="20">
    <source>
        <dbReference type="PROSITE" id="PS51218"/>
    </source>
</evidence>
<dbReference type="Pfam" id="PF00910">
    <property type="entry name" value="RNA_helicase"/>
    <property type="match status" value="1"/>
</dbReference>
<evidence type="ECO:0000256" key="3">
    <source>
        <dbReference type="ARBA" id="ARBA00022484"/>
    </source>
</evidence>
<evidence type="ECO:0000256" key="12">
    <source>
        <dbReference type="ARBA" id="ARBA00022807"/>
    </source>
</evidence>
<evidence type="ECO:0000256" key="11">
    <source>
        <dbReference type="ARBA" id="ARBA00022806"/>
    </source>
</evidence>
<proteinExistence type="predicted"/>
<keyword evidence="3" id="KW-0696">RNA-directed RNA polymerase</keyword>
<dbReference type="PROSITE" id="PS50507">
    <property type="entry name" value="RDRP_SSRNA_POS"/>
    <property type="match status" value="1"/>
</dbReference>
<dbReference type="SUPFAM" id="SSF56672">
    <property type="entry name" value="DNA/RNA polymerases"/>
    <property type="match status" value="1"/>
</dbReference>
<feature type="transmembrane region" description="Helical" evidence="18">
    <location>
        <begin position="2372"/>
        <end position="2394"/>
    </location>
</feature>
<name>A0ABX7UYP0_9SECO</name>
<organism evidence="22 23">
    <name type="scientific">Poaceae Liege virus 1</name>
    <dbReference type="NCBI Taxonomy" id="2822469"/>
    <lineage>
        <taxon>Viruses</taxon>
        <taxon>Riboviria</taxon>
        <taxon>Orthornavirae</taxon>
        <taxon>Pisuviricota</taxon>
        <taxon>Pisoniviricetes</taxon>
        <taxon>Picornavirales</taxon>
        <taxon>Secoviridae</taxon>
        <taxon>Waikavirus</taxon>
        <taxon>Actinidivirus</taxon>
        <taxon>Waikavirus liegense</taxon>
    </lineage>
</organism>
<keyword evidence="18" id="KW-0472">Membrane</keyword>
<evidence type="ECO:0000256" key="5">
    <source>
        <dbReference type="ARBA" id="ARBA00022670"/>
    </source>
</evidence>
<feature type="domain" description="Peptidase C3" evidence="21">
    <location>
        <begin position="2623"/>
        <end position="2844"/>
    </location>
</feature>
<dbReference type="InterPro" id="IPR024387">
    <property type="entry name" value="Pept_C3G_Picornavir"/>
</dbReference>
<dbReference type="GeneID" id="80539601"/>
<keyword evidence="15" id="KW-0693">Viral RNA replication</keyword>
<keyword evidence="13" id="KW-0067">ATP-binding</keyword>
<feature type="transmembrane region" description="Helical" evidence="18">
    <location>
        <begin position="1509"/>
        <end position="1532"/>
    </location>
</feature>
<dbReference type="PROSITE" id="PS51218">
    <property type="entry name" value="SF3_HELICASE_2"/>
    <property type="match status" value="1"/>
</dbReference>
<dbReference type="InterPro" id="IPR014759">
    <property type="entry name" value="Helicase_SF3_ssRNA_vir"/>
</dbReference>
<dbReference type="InterPro" id="IPR024379">
    <property type="entry name" value="Waikavirus_capsid-1"/>
</dbReference>
<protein>
    <recommendedName>
        <fullName evidence="2">Genome polyprotein</fullName>
    </recommendedName>
</protein>
<evidence type="ECO:0000256" key="17">
    <source>
        <dbReference type="SAM" id="MobiDB-lite"/>
    </source>
</evidence>
<dbReference type="SUPFAM" id="SSF88633">
    <property type="entry name" value="Positive stranded ssRNA viruses"/>
    <property type="match status" value="3"/>
</dbReference>
<dbReference type="InterPro" id="IPR007094">
    <property type="entry name" value="RNA-dir_pol_PSvirus"/>
</dbReference>
<dbReference type="InterPro" id="IPR043128">
    <property type="entry name" value="Rev_trsase/Diguanyl_cyclase"/>
</dbReference>
<evidence type="ECO:0000313" key="23">
    <source>
        <dbReference type="Proteomes" id="UP000830453"/>
    </source>
</evidence>
<evidence type="ECO:0000256" key="1">
    <source>
        <dbReference type="ARBA" id="ARBA00004328"/>
    </source>
</evidence>
<keyword evidence="7 18" id="KW-0812">Transmembrane</keyword>
<dbReference type="InterPro" id="IPR043502">
    <property type="entry name" value="DNA/RNA_pol_sf"/>
</dbReference>
<dbReference type="Gene3D" id="2.40.10.10">
    <property type="entry name" value="Trypsin-like serine proteases"/>
    <property type="match status" value="1"/>
</dbReference>
<sequence>MSTFAFMKKRLRSPSNQYIFTSLFPVGSSNICDHSSIRNSSGHFTFINTLCYFCTFIQTAYNISLVCDNSCLVDHICKVQNKNFLEFESLFAFFCQRYADISSSCRSSVPDTESMLNFYGFAIETGIFGTGRSGLRVSRPIALCSGGSSSSSRCGGSEITLDTTDSCVSAASDGKSCQWTASCTACGTAMMFSGVPGLSMLFSILSFGRVYRSGCDGSFFFTVSSLNFACKLDALSTYFLLVFFPSLFDCTSLTIGDVSFDAEPVCSIAHEKGMFGSNLMPAGRYEVVCDDVFSDCEGHRGHTWRLCDHRVGFSLTLDGQFSLLCDFLLQGKYLIASSRKCSLHQIGWVGTTTAYINSNSFRRLTIEGRAEMNTSKKLMDFESVNIDDDSIYDTSYNTLELDPYGVPVERVEKLVDVDLSLVSRIGGAVKGVAGLVTKCHAVWDWPLDKLVGCVDELGSRLDGTYNVTSSTVTESGGHVPYSQFVNEVWPNTIEELVKGLNAGFKIHDENMEAINLAIRTIGEVFVGLDEPFEVLVGNDNALQEALEAVMKRQNKIWHQVKKLKSPDFSPLKESLKALEAKIGVLDRKVTKLDATPDEMDVDAKIDEALRPIRKSLVDFAEVPILMKEISDRLDKTEDKLKKKEDAIPTPAPTNDGGRRSATYGRTLPRFDAFGQPQMDSTPLTIGDSRVEMEHIDVESVQHATIQGGAIDVDTSKNLYIDYLQSLVFIDQFDWTSADQVCTLVKEYHFPESLFKHHGLLRKSYKLFQYFSCDYLSIEVSVTSPMTQGGVMRMCWDSQSCANKMGVKDGYRLSSLPFVHIHASESCVQTLKVPFAGIQTQLSLVGDEEGLLSFGTLKFFPLCGLIMAEGASDRCNIRVSAKVINPRFKTLTIPHGIQGKFDGLGFEAGKRIGTSELGNIVTSNLVHHGTWSAADTGVLFSLSVHPCQVKKAADRCCLTSLSMVASLFQYWRGSLIYTVTFGPNRLTSGKLGFVHMPAQKIMDAIAVDDLAGMAGVIYDASKSKPEIEIEVPYVGVSRRDLVSQSHIYDIMYHGENVKSRLHCYVVTSLMGSLGSTSSIHYAVSVRPGPDFELSSPRGIVMGPREFLRAEVSLGIHSSDTFIFKLGSYDSVLLGTFGHVLSHKFTNGKALNLQVSPYWRNASVAQTPMSFLSSLFVRWRGSMVFEFHAIKGNLQKQKKVMFFKTAEVVREDAAEFFTTNETYPASGQPSISWYPHKESPYTVTIPYDARYDSLLIPHIGYAKEDVIPKCCYNGCLTAGFVGEEDLEVHITVRPGADFELLDNAPLKQMGSTSSSDLVYVPTNKLVSVEAQPVRRKESTRLVSSDPGNGSSGKKKKPDVNGNAEMALLGALGGMFAGPELTAAAKSVDVQSLVRSLNSFTSKENQQMYQDLAEKLSSLDVSALNVVLESLAKGPGESKPSSFVATMEKMTGFGEAVIEFLSRSLNKTAPMYAKSLLSEGKFGTLLISGAILCAAILWWCKGDTSTSLTTKMLAGLAVIWAPALAGRLVETLLWIKDYIFDSVVTFQSHEKSKEARSEPIPEGAGRGEIDLASFLVGDSMVHILQPFLYLSMALTSLLGLSFLPSKAQATNFIDRFSEFSGRCRNMQSVSMGLKAVNDFASLFSTQITDWILWLQGKGRHAADTSLDILVNFKIMDWVKRIEELSLEENKFVDITMDEKVEEIRHLYDKGLQILEARMQYKVDAGLAHVLSLAWKQCTNLRNETYNCVGLGQYRVDPFHLSIYGEPGVGKSANAMSLMHFVLNDMGVPKTDRFYARNPQDAYWSRYYRQPVVMYDDLGSIVGSPDQSDYGELIGLKSNNPYPLVMAAVEEKGKLFASNLIVSCTNTRMIDERSNLRCKEAYLRRRNLLVSVKRDSNVPINPKDPSEGVLYTVLDSLTGEVKTKWTEFFCPKEDGFVIRDWKFDRFSVFLSDYAQKYLKSQEQLVATMKANELGVTEHLPKDINYDIMGDLEERIKAQLQRAKTMGIGESQMCDNKGHKVVHMYESLESMRVRVEMLDLTPEDVVDAYKQLGHHVELSLLARLHHIDILAFVRPMCDCEELPQFACISDVLYRSVCNFASTCRAMGVNWVFVHGQLRIDYRECADAHKMVNSAPFLLALIISIIWATHNGLARCPLKTYIVEGEAKRAERILRDKVVPLIYTEERPTIFELNHSATMEVDGMLFYPWRGVDKAFPSISAVVGGIILFDDCKFIFVGPYENFEAACQLSYEDRIKAYRQLVMGTEVWEGDNLLNLLPCEDLLFCRGTLQQLECLPLYADEIEKSHVVFEEAREYFGGRTGCYLIWFLCHMNMTRNTLLRSAIKKQATERKEKYVSKLEKLHKIEESAFLECSKGYKFALTAGAVVLGVAGAAGVAFSLYKVFTTLFGKEEEPYHTMDLEPEMPAGLNSGDFRTRHKQSVRKTALARRVGARGQMASGMNSGDYKTKHAKRSLKIQRFNPRKGLAQMQCATLAGGTVVPEREVTALRETYELDESEFDPCEWISEWQQWFLDESRIVDPVIAEESHVRIVGSEFTVVHSGDLFTAVPNKVIKCPREFMFDVCKHSNQALLGKEVAFCRQQLHEIVVQEALPGSKESLKSRTLAVSEMSDPNTRALLDGKLRKACAQLYFFEGNIVVQALRVIGGWILIPAHYIKVLRDGAKFAMAFRGHIRRLEFYHGNCFFVSKHQDVVLYNCGARVPAAPSIIDLFINLEDVANFSQTSGHMIYNTFAESGMTVHIEKLPVVRVVQPDSRIATTYYKLAEPEECGKAEPLIHMINFGVQYVAETCHGMCGAVIVRDCPQSPRKLVGIHIASVAQYSVGYAEIISQESLKRVIYGQVDGPVTIDGEGFAEMENLSLRPFVLENSQLIRAPTKLPVVGMLSAEMCPKTQVRSDIVPSPINALIGEPQSERSVLSLWDRRLDQTAKGGPNMVGKLDVLLDAVEKYGETTYEFPATKILAVEFHLKNRFAQMQNSLNRRQVLSVEEAINGVDGTDFWKQLDMSTSCGYPYTVERPHGATGKKWCFIEDGSYPSGKTRYIISHQPLTERINARLERARNGKRFPTLIVACPKDERRKLSKIYDKPATRSFSNLPLDLNIVFRMYFLDFGVMMMERRNEHFMKVGINPCSMEWTQLYQSLIEKSDRGFAGDYAKFDGIGPPEIYASITNLINCWYNDGAENARVRHVLVMEAFSNLSLVRDCVVEIAQGIPSGFPMTVIFNCIVNYYFLGMAWIDIVGESCYSEYATVGHFDDLCGVATYGDDNVVSVHPDLLQTFNLRSFASWLKEYGVGYTDDKKNPIELSDAHVAIADVSFLKRKFVPMPGSSFIMSAPLEQVSIEEQVHWIRESDDRFEALKQNVDNALFEASIHGKPYFEDLKGRINCAMDAIMRAGFVNSFEEQRTRWWDAHTGGRVKTDVLLSYIRDGKSPKIYSVDVDEAFAELTLVKMAEAPSQRVPAFFTVYAT</sequence>
<keyword evidence="11" id="KW-0347">Helicase</keyword>
<accession>A0ABX7UYP0</accession>
<dbReference type="Gene3D" id="2.60.120.20">
    <property type="match status" value="3"/>
</dbReference>
<evidence type="ECO:0000259" key="19">
    <source>
        <dbReference type="PROSITE" id="PS50507"/>
    </source>
</evidence>
<dbReference type="InterPro" id="IPR029053">
    <property type="entry name" value="Viral_coat"/>
</dbReference>
<dbReference type="InterPro" id="IPR043504">
    <property type="entry name" value="Peptidase_S1_PA_chymotrypsin"/>
</dbReference>
<dbReference type="InterPro" id="IPR033703">
    <property type="entry name" value="Rhv-like"/>
</dbReference>
<evidence type="ECO:0000256" key="8">
    <source>
        <dbReference type="ARBA" id="ARBA00022695"/>
    </source>
</evidence>
<keyword evidence="8" id="KW-0548">Nucleotidyltransferase</keyword>
<evidence type="ECO:0000259" key="21">
    <source>
        <dbReference type="PROSITE" id="PS51874"/>
    </source>
</evidence>
<dbReference type="Pfam" id="PF12264">
    <property type="entry name" value="Waikav_capsid_1"/>
    <property type="match status" value="1"/>
</dbReference>
<evidence type="ECO:0000256" key="14">
    <source>
        <dbReference type="ARBA" id="ARBA00022844"/>
    </source>
</evidence>
<keyword evidence="4" id="KW-0167">Capsid protein</keyword>
<evidence type="ECO:0000256" key="9">
    <source>
        <dbReference type="ARBA" id="ARBA00022741"/>
    </source>
</evidence>
<dbReference type="Proteomes" id="UP000830453">
    <property type="component" value="Segment"/>
</dbReference>
<evidence type="ECO:0000256" key="16">
    <source>
        <dbReference type="ARBA" id="ARBA00022989"/>
    </source>
</evidence>
<dbReference type="Pfam" id="PF00680">
    <property type="entry name" value="RdRP_1"/>
    <property type="match status" value="1"/>
</dbReference>
<dbReference type="CDD" id="cd00205">
    <property type="entry name" value="rhv_like"/>
    <property type="match status" value="1"/>
</dbReference>
<evidence type="ECO:0000256" key="7">
    <source>
        <dbReference type="ARBA" id="ARBA00022692"/>
    </source>
</evidence>
<evidence type="ECO:0000256" key="15">
    <source>
        <dbReference type="ARBA" id="ARBA00022953"/>
    </source>
</evidence>
<dbReference type="CDD" id="cd23169">
    <property type="entry name" value="ps-ssRNAv-Picornavirales"/>
    <property type="match status" value="1"/>
</dbReference>
<comment type="subcellular location">
    <subcellularLocation>
        <location evidence="1">Virion</location>
    </subcellularLocation>
</comment>
<feature type="domain" description="SF3 helicase" evidence="20">
    <location>
        <begin position="1735"/>
        <end position="1901"/>
    </location>
</feature>
<evidence type="ECO:0000256" key="2">
    <source>
        <dbReference type="ARBA" id="ARBA00020107"/>
    </source>
</evidence>
<keyword evidence="6" id="KW-0808">Transferase</keyword>
<dbReference type="SUPFAM" id="SSF50494">
    <property type="entry name" value="Trypsin-like serine proteases"/>
    <property type="match status" value="1"/>
</dbReference>
<evidence type="ECO:0000256" key="6">
    <source>
        <dbReference type="ARBA" id="ARBA00022679"/>
    </source>
</evidence>
<keyword evidence="16 18" id="KW-1133">Transmembrane helix</keyword>
<keyword evidence="10" id="KW-0378">Hydrolase</keyword>
<dbReference type="Gene3D" id="1.20.960.20">
    <property type="match status" value="1"/>
</dbReference>
<keyword evidence="9" id="KW-0547">Nucleotide-binding</keyword>
<evidence type="ECO:0000256" key="13">
    <source>
        <dbReference type="ARBA" id="ARBA00022840"/>
    </source>
</evidence>
<evidence type="ECO:0000256" key="18">
    <source>
        <dbReference type="SAM" id="Phobius"/>
    </source>
</evidence>
<evidence type="ECO:0000256" key="10">
    <source>
        <dbReference type="ARBA" id="ARBA00022801"/>
    </source>
</evidence>
<dbReference type="Gene3D" id="3.30.70.270">
    <property type="match status" value="1"/>
</dbReference>
<dbReference type="InterPro" id="IPR000605">
    <property type="entry name" value="Helicase_SF3_ssDNA/RNA_vir"/>
</dbReference>
<dbReference type="EMBL" id="MW289237">
    <property type="protein sequence ID" value="QTJ95918.1"/>
    <property type="molecule type" value="Genomic_RNA"/>
</dbReference>
<dbReference type="Pfam" id="PF12381">
    <property type="entry name" value="Peptidase_C3G"/>
    <property type="match status" value="1"/>
</dbReference>
<feature type="domain" description="RdRp catalytic" evidence="19">
    <location>
        <begin position="3155"/>
        <end position="3286"/>
    </location>
</feature>
<keyword evidence="14" id="KW-0946">Virion</keyword>
<feature type="transmembrane region" description="Helical" evidence="18">
    <location>
        <begin position="1479"/>
        <end position="1497"/>
    </location>
</feature>
<evidence type="ECO:0000256" key="4">
    <source>
        <dbReference type="ARBA" id="ARBA00022561"/>
    </source>
</evidence>
<keyword evidence="12" id="KW-0788">Thiol protease</keyword>
<reference evidence="22 23" key="1">
    <citation type="journal article" date="2021" name="Virus Res.">
        <title>Identification, molecular and biological characterization of two novel secovirids in wild grass species in Belgium.</title>
        <authorList>
            <person name="Maclot F.J."/>
            <person name="Debue V."/>
            <person name="Blouin A.G."/>
            <person name="Fontdevila-Pareta N."/>
            <person name="Tamisier L."/>
            <person name="Filloux D."/>
            <person name="Massart S."/>
        </authorList>
    </citation>
    <scope>NUCLEOTIDE SEQUENCE [LARGE SCALE GENOMIC DNA]</scope>
    <source>
        <strain evidence="22">Antheit</strain>
    </source>
</reference>
<keyword evidence="23" id="KW-1185">Reference proteome</keyword>
<feature type="transmembrane region" description="Helical" evidence="18">
    <location>
        <begin position="1580"/>
        <end position="1600"/>
    </location>
</feature>
<keyword evidence="5" id="KW-0645">Protease</keyword>
<dbReference type="InterPro" id="IPR009003">
    <property type="entry name" value="Peptidase_S1_PA"/>
</dbReference>
<dbReference type="InterPro" id="IPR044067">
    <property type="entry name" value="PCV_3C_PRO"/>
</dbReference>